<protein>
    <recommendedName>
        <fullName evidence="6">Putative aliphatic sulfonates-binding protein</fullName>
    </recommendedName>
</protein>
<dbReference type="SMART" id="SM00062">
    <property type="entry name" value="PBPb"/>
    <property type="match status" value="1"/>
</dbReference>
<dbReference type="Gene3D" id="3.40.190.10">
    <property type="entry name" value="Periplasmic binding protein-like II"/>
    <property type="match status" value="2"/>
</dbReference>
<reference evidence="8 9" key="1">
    <citation type="submission" date="2021-01" db="EMBL/GenBank/DDBJ databases">
        <title>FDA dAtabase for Regulatory Grade micrObial Sequences (FDA-ARGOS): Supporting development and validation of Infectious Disease Dx tests.</title>
        <authorList>
            <person name="Sproer C."/>
            <person name="Gronow S."/>
            <person name="Severitt S."/>
            <person name="Schroder I."/>
            <person name="Tallon L."/>
            <person name="Sadzewicz L."/>
            <person name="Zhao X."/>
            <person name="Boylan J."/>
            <person name="Ott S."/>
            <person name="Bowen H."/>
            <person name="Vavikolanu K."/>
            <person name="Mehta A."/>
            <person name="Aluvathingal J."/>
            <person name="Nadendla S."/>
            <person name="Lowell S."/>
            <person name="Myers T."/>
            <person name="Yan Y."/>
            <person name="Sichtig H."/>
        </authorList>
    </citation>
    <scope>NUCLEOTIDE SEQUENCE [LARGE SCALE GENOMIC DNA]</scope>
    <source>
        <strain evidence="8 9">FDAARGOS_1096</strain>
    </source>
</reference>
<dbReference type="PANTHER" id="PTHR30024">
    <property type="entry name" value="ALIPHATIC SULFONATES-BINDING PROTEIN-RELATED"/>
    <property type="match status" value="1"/>
</dbReference>
<evidence type="ECO:0000256" key="3">
    <source>
        <dbReference type="ARBA" id="ARBA00022448"/>
    </source>
</evidence>
<evidence type="ECO:0000313" key="9">
    <source>
        <dbReference type="Proteomes" id="UP000595320"/>
    </source>
</evidence>
<dbReference type="Pfam" id="PF09084">
    <property type="entry name" value="NMT1"/>
    <property type="match status" value="1"/>
</dbReference>
<proteinExistence type="inferred from homology"/>
<dbReference type="GO" id="GO:0042597">
    <property type="term" value="C:periplasmic space"/>
    <property type="evidence" value="ECO:0007669"/>
    <property type="project" value="UniProtKB-SubCell"/>
</dbReference>
<evidence type="ECO:0000313" key="8">
    <source>
        <dbReference type="EMBL" id="QQT87026.1"/>
    </source>
</evidence>
<evidence type="ECO:0000256" key="2">
    <source>
        <dbReference type="ARBA" id="ARBA00010742"/>
    </source>
</evidence>
<dbReference type="SUPFAM" id="SSF53850">
    <property type="entry name" value="Periplasmic binding protein-like II"/>
    <property type="match status" value="1"/>
</dbReference>
<dbReference type="GO" id="GO:0042626">
    <property type="term" value="F:ATPase-coupled transmembrane transporter activity"/>
    <property type="evidence" value="ECO:0007669"/>
    <property type="project" value="InterPro"/>
</dbReference>
<dbReference type="InterPro" id="IPR015168">
    <property type="entry name" value="SsuA/THI5"/>
</dbReference>
<dbReference type="FunFam" id="3.40.190.10:FF:000050">
    <property type="entry name" value="Sulfonate ABC transporter substrate-binding protein"/>
    <property type="match status" value="1"/>
</dbReference>
<evidence type="ECO:0000256" key="1">
    <source>
        <dbReference type="ARBA" id="ARBA00004418"/>
    </source>
</evidence>
<dbReference type="Proteomes" id="UP000595320">
    <property type="component" value="Chromosome"/>
</dbReference>
<comment type="subcellular location">
    <subcellularLocation>
        <location evidence="1">Periplasm</location>
    </subcellularLocation>
</comment>
<evidence type="ECO:0000256" key="4">
    <source>
        <dbReference type="ARBA" id="ARBA00022729"/>
    </source>
</evidence>
<gene>
    <name evidence="8" type="ORF">I6I53_04415</name>
</gene>
<evidence type="ECO:0000256" key="6">
    <source>
        <dbReference type="ARBA" id="ARBA00070228"/>
    </source>
</evidence>
<dbReference type="EMBL" id="CP068176">
    <property type="protein sequence ID" value="QQT87026.1"/>
    <property type="molecule type" value="Genomic_DNA"/>
</dbReference>
<dbReference type="RefSeq" id="WP_004988835.1">
    <property type="nucleotide sequence ID" value="NZ_BCMC01000023.1"/>
</dbReference>
<name>A0A7T9Z7S1_9GAMM</name>
<keyword evidence="3" id="KW-0813">Transport</keyword>
<evidence type="ECO:0000256" key="5">
    <source>
        <dbReference type="ARBA" id="ARBA00055538"/>
    </source>
</evidence>
<dbReference type="PROSITE" id="PS51257">
    <property type="entry name" value="PROKAR_LIPOPROTEIN"/>
    <property type="match status" value="1"/>
</dbReference>
<dbReference type="NCBIfam" id="NF008588">
    <property type="entry name" value="PRK11553.1"/>
    <property type="match status" value="1"/>
</dbReference>
<dbReference type="NCBIfam" id="TIGR01728">
    <property type="entry name" value="SsuA_fam"/>
    <property type="match status" value="1"/>
</dbReference>
<dbReference type="GO" id="GO:0016020">
    <property type="term" value="C:membrane"/>
    <property type="evidence" value="ECO:0007669"/>
    <property type="project" value="InterPro"/>
</dbReference>
<organism evidence="8 9">
    <name type="scientific">Acinetobacter ursingii</name>
    <dbReference type="NCBI Taxonomy" id="108980"/>
    <lineage>
        <taxon>Bacteria</taxon>
        <taxon>Pseudomonadati</taxon>
        <taxon>Pseudomonadota</taxon>
        <taxon>Gammaproteobacteria</taxon>
        <taxon>Moraxellales</taxon>
        <taxon>Moraxellaceae</taxon>
        <taxon>Acinetobacter</taxon>
    </lineage>
</organism>
<dbReference type="AlphaFoldDB" id="A0A7T9Z7S1"/>
<sequence length="335" mass="36329">MISLKQWSAIGAISLGLGLSACQKTESHAQAQKEAGTTQTAPVKTLTIGFQKSSLNFLIAKQQKIFEQEFPNAKIEWREFPAGPQMLEALAVGAVDFGAVGNTPPIFAQAADKDLSYVGYEVVPANSQALLIPANSTIKSIQDLKGKRIAVQKGSSAHELLAKVLQKAGLSWQDIQPVWLPPADARAAFDKGAIDAWSIWEPYLSTTELKGHAKSLIDGTAFPTTYSFYIGNPKFIQQHPDAAQKVLTGLNQADQWFVKHQDEGLSIYAQSTGLDTQVAKAVLDKRLKPSPVQPVTPEVTQAQQNIADLFLQVQLIPKSIQVSQTIWTAKSPKAS</sequence>
<dbReference type="InterPro" id="IPR010067">
    <property type="entry name" value="ABC_SsuA_sub-bd"/>
</dbReference>
<keyword evidence="4" id="KW-0732">Signal</keyword>
<dbReference type="InterPro" id="IPR001638">
    <property type="entry name" value="Solute-binding_3/MltF_N"/>
</dbReference>
<evidence type="ECO:0000259" key="7">
    <source>
        <dbReference type="SMART" id="SM00062"/>
    </source>
</evidence>
<feature type="domain" description="Solute-binding protein family 3/N-terminal" evidence="7">
    <location>
        <begin position="45"/>
        <end position="260"/>
    </location>
</feature>
<comment type="similarity">
    <text evidence="2">Belongs to the bacterial solute-binding protein SsuA/TauA family.</text>
</comment>
<dbReference type="PANTHER" id="PTHR30024:SF42">
    <property type="entry name" value="ALIPHATIC SULFONATES-BINDING PROTEIN-RELATED"/>
    <property type="match status" value="1"/>
</dbReference>
<comment type="function">
    <text evidence="5">Part of a binding-protein-dependent transport system for aliphatic sulfonates. Putative binding protein.</text>
</comment>
<accession>A0A7T9Z7S1</accession>